<evidence type="ECO:0000313" key="11">
    <source>
        <dbReference type="Proteomes" id="UP000199220"/>
    </source>
</evidence>
<sequence>MTTTETRRTAAPQPTRRGPRSTGAGLRRQRSMGRTGRMVTHLVLLPLVFLWVYPYAWSMVSSIRPQAETLLGGASLIPEELTWSNFERAWTQARFETYTINTVIVTLAVVFLTIAISATAGYALGRGSMPGRKVIIGTLVVTMFLPKGFTIIPVFLLIDALGVNNTLFAVILAEAGPAHIMPILLYIGYFSAIPRDLEDAARVDGAGFVRTFASVMFPMAKPVTATVAIFSFIGAWNAFLVPLVFTLNAPELRTLGVGIYAFFGEDSIDWGGLAAASVIAVVPVIVVFLSLQKYFVDGIAGSIKG</sequence>
<feature type="transmembrane region" description="Helical" evidence="7">
    <location>
        <begin position="270"/>
        <end position="291"/>
    </location>
</feature>
<dbReference type="SUPFAM" id="SSF161098">
    <property type="entry name" value="MetI-like"/>
    <property type="match status" value="1"/>
</dbReference>
<evidence type="ECO:0000256" key="1">
    <source>
        <dbReference type="ARBA" id="ARBA00004651"/>
    </source>
</evidence>
<evidence type="ECO:0000313" key="10">
    <source>
        <dbReference type="EMBL" id="SEE61340.1"/>
    </source>
</evidence>
<evidence type="ECO:0000256" key="4">
    <source>
        <dbReference type="ARBA" id="ARBA00022692"/>
    </source>
</evidence>
<gene>
    <name evidence="10" type="ORF">SAMN04488554_2149</name>
</gene>
<organism evidence="10 11">
    <name type="scientific">Ruania alba</name>
    <dbReference type="NCBI Taxonomy" id="648782"/>
    <lineage>
        <taxon>Bacteria</taxon>
        <taxon>Bacillati</taxon>
        <taxon>Actinomycetota</taxon>
        <taxon>Actinomycetes</taxon>
        <taxon>Micrococcales</taxon>
        <taxon>Ruaniaceae</taxon>
        <taxon>Ruania</taxon>
    </lineage>
</organism>
<keyword evidence="11" id="KW-1185">Reference proteome</keyword>
<keyword evidence="3" id="KW-1003">Cell membrane</keyword>
<comment type="similarity">
    <text evidence="7">Belongs to the binding-protein-dependent transport system permease family.</text>
</comment>
<dbReference type="GO" id="GO:0055085">
    <property type="term" value="P:transmembrane transport"/>
    <property type="evidence" value="ECO:0007669"/>
    <property type="project" value="InterPro"/>
</dbReference>
<feature type="transmembrane region" description="Helical" evidence="7">
    <location>
        <begin position="38"/>
        <end position="56"/>
    </location>
</feature>
<dbReference type="PANTHER" id="PTHR43744">
    <property type="entry name" value="ABC TRANSPORTER PERMEASE PROTEIN MG189-RELATED-RELATED"/>
    <property type="match status" value="1"/>
</dbReference>
<name>A0A1H5K9K9_9MICO</name>
<dbReference type="Pfam" id="PF00528">
    <property type="entry name" value="BPD_transp_1"/>
    <property type="match status" value="1"/>
</dbReference>
<feature type="transmembrane region" description="Helical" evidence="7">
    <location>
        <begin position="98"/>
        <end position="122"/>
    </location>
</feature>
<dbReference type="Gene3D" id="1.10.3720.10">
    <property type="entry name" value="MetI-like"/>
    <property type="match status" value="1"/>
</dbReference>
<dbReference type="InterPro" id="IPR035906">
    <property type="entry name" value="MetI-like_sf"/>
</dbReference>
<evidence type="ECO:0000256" key="2">
    <source>
        <dbReference type="ARBA" id="ARBA00022448"/>
    </source>
</evidence>
<keyword evidence="5 7" id="KW-1133">Transmembrane helix</keyword>
<dbReference type="AlphaFoldDB" id="A0A1H5K9K9"/>
<keyword evidence="4 7" id="KW-0812">Transmembrane</keyword>
<keyword evidence="2 7" id="KW-0813">Transport</keyword>
<evidence type="ECO:0000256" key="5">
    <source>
        <dbReference type="ARBA" id="ARBA00022989"/>
    </source>
</evidence>
<feature type="transmembrane region" description="Helical" evidence="7">
    <location>
        <begin position="223"/>
        <end position="245"/>
    </location>
</feature>
<evidence type="ECO:0000259" key="9">
    <source>
        <dbReference type="PROSITE" id="PS50928"/>
    </source>
</evidence>
<evidence type="ECO:0000256" key="6">
    <source>
        <dbReference type="ARBA" id="ARBA00023136"/>
    </source>
</evidence>
<feature type="domain" description="ABC transmembrane type-1" evidence="9">
    <location>
        <begin position="99"/>
        <end position="291"/>
    </location>
</feature>
<dbReference type="CDD" id="cd06261">
    <property type="entry name" value="TM_PBP2"/>
    <property type="match status" value="1"/>
</dbReference>
<dbReference type="PANTHER" id="PTHR43744:SF8">
    <property type="entry name" value="SN-GLYCEROL-3-PHOSPHATE TRANSPORT SYSTEM PERMEASE PROTEIN UGPE"/>
    <property type="match status" value="1"/>
</dbReference>
<protein>
    <submittedName>
        <fullName evidence="10">Raffinose/stachyose/melibiose transport system permease protein</fullName>
    </submittedName>
</protein>
<evidence type="ECO:0000256" key="3">
    <source>
        <dbReference type="ARBA" id="ARBA00022475"/>
    </source>
</evidence>
<dbReference type="PROSITE" id="PS50928">
    <property type="entry name" value="ABC_TM1"/>
    <property type="match status" value="1"/>
</dbReference>
<feature type="transmembrane region" description="Helical" evidence="7">
    <location>
        <begin position="167"/>
        <end position="187"/>
    </location>
</feature>
<feature type="transmembrane region" description="Helical" evidence="7">
    <location>
        <begin position="134"/>
        <end position="155"/>
    </location>
</feature>
<accession>A0A1H5K9K9</accession>
<dbReference type="RefSeq" id="WP_217632424.1">
    <property type="nucleotide sequence ID" value="NZ_FNTX01000002.1"/>
</dbReference>
<dbReference type="InterPro" id="IPR000515">
    <property type="entry name" value="MetI-like"/>
</dbReference>
<proteinExistence type="inferred from homology"/>
<dbReference type="EMBL" id="FNTX01000002">
    <property type="protein sequence ID" value="SEE61340.1"/>
    <property type="molecule type" value="Genomic_DNA"/>
</dbReference>
<dbReference type="Proteomes" id="UP000199220">
    <property type="component" value="Unassembled WGS sequence"/>
</dbReference>
<feature type="region of interest" description="Disordered" evidence="8">
    <location>
        <begin position="1"/>
        <end position="32"/>
    </location>
</feature>
<dbReference type="GO" id="GO:0005886">
    <property type="term" value="C:plasma membrane"/>
    <property type="evidence" value="ECO:0007669"/>
    <property type="project" value="UniProtKB-SubCell"/>
</dbReference>
<evidence type="ECO:0000256" key="8">
    <source>
        <dbReference type="SAM" id="MobiDB-lite"/>
    </source>
</evidence>
<evidence type="ECO:0000256" key="7">
    <source>
        <dbReference type="RuleBase" id="RU363032"/>
    </source>
</evidence>
<reference evidence="11" key="1">
    <citation type="submission" date="2016-10" db="EMBL/GenBank/DDBJ databases">
        <authorList>
            <person name="Varghese N."/>
            <person name="Submissions S."/>
        </authorList>
    </citation>
    <scope>NUCLEOTIDE SEQUENCE [LARGE SCALE GENOMIC DNA]</scope>
    <source>
        <strain evidence="11">DSM 21368</strain>
    </source>
</reference>
<comment type="subcellular location">
    <subcellularLocation>
        <location evidence="1 7">Cell membrane</location>
        <topology evidence="1 7">Multi-pass membrane protein</topology>
    </subcellularLocation>
</comment>
<dbReference type="STRING" id="648782.SAMN04488554_2149"/>
<keyword evidence="6 7" id="KW-0472">Membrane</keyword>